<sequence length="123" mass="12929">MKKSLLGIVLGLMVVAALSACGSSSKSSEPAVPPTGVTEEVTINATNFAFSETEVKVKKGDTIKLTFNSEEGMHGLMIKDFDVNMTESGTTEFVADKVGTFEFNCSIMCGGGHGDMVGKIIVE</sequence>
<name>A0A1T2X8W0_9BACL</name>
<gene>
    <name evidence="2" type="ORF">BVG16_19190</name>
</gene>
<keyword evidence="3" id="KW-1185">Reference proteome</keyword>
<dbReference type="SUPFAM" id="SSF49503">
    <property type="entry name" value="Cupredoxins"/>
    <property type="match status" value="1"/>
</dbReference>
<dbReference type="EMBL" id="MSZX01000007">
    <property type="protein sequence ID" value="OPA76317.1"/>
    <property type="molecule type" value="Genomic_DNA"/>
</dbReference>
<dbReference type="PROSITE" id="PS51257">
    <property type="entry name" value="PROKAR_LIPOPROTEIN"/>
    <property type="match status" value="1"/>
</dbReference>
<dbReference type="Proteomes" id="UP000190188">
    <property type="component" value="Unassembled WGS sequence"/>
</dbReference>
<comment type="caution">
    <text evidence="2">The sequence shown here is derived from an EMBL/GenBank/DDBJ whole genome shotgun (WGS) entry which is preliminary data.</text>
</comment>
<dbReference type="OrthoDB" id="279535at2"/>
<proteinExistence type="predicted"/>
<protein>
    <submittedName>
        <fullName evidence="2">Cytochrome C oxidase subunit II</fullName>
    </submittedName>
</protein>
<dbReference type="AlphaFoldDB" id="A0A1T2X8W0"/>
<keyword evidence="1" id="KW-0732">Signal</keyword>
<feature type="chain" id="PRO_5039171124" evidence="1">
    <location>
        <begin position="20"/>
        <end position="123"/>
    </location>
</feature>
<feature type="signal peptide" evidence="1">
    <location>
        <begin position="1"/>
        <end position="19"/>
    </location>
</feature>
<dbReference type="InterPro" id="IPR008972">
    <property type="entry name" value="Cupredoxin"/>
</dbReference>
<evidence type="ECO:0000313" key="3">
    <source>
        <dbReference type="Proteomes" id="UP000190188"/>
    </source>
</evidence>
<accession>A0A1T2X8W0</accession>
<dbReference type="Gene3D" id="2.60.40.420">
    <property type="entry name" value="Cupredoxins - blue copper proteins"/>
    <property type="match status" value="1"/>
</dbReference>
<reference evidence="2 3" key="1">
    <citation type="submission" date="2017-01" db="EMBL/GenBank/DDBJ databases">
        <title>Genome analysis of Paenibacillus selenitrireducens ES3-24.</title>
        <authorList>
            <person name="Xu D."/>
            <person name="Yao R."/>
            <person name="Zheng S."/>
        </authorList>
    </citation>
    <scope>NUCLEOTIDE SEQUENCE [LARGE SCALE GENOMIC DNA]</scope>
    <source>
        <strain evidence="2 3">ES3-24</strain>
    </source>
</reference>
<dbReference type="STRING" id="1324314.BVG16_19190"/>
<evidence type="ECO:0000313" key="2">
    <source>
        <dbReference type="EMBL" id="OPA76317.1"/>
    </source>
</evidence>
<dbReference type="RefSeq" id="WP_078500620.1">
    <property type="nucleotide sequence ID" value="NZ_MSZX01000007.1"/>
</dbReference>
<organism evidence="2 3">
    <name type="scientific">Paenibacillus selenitireducens</name>
    <dbReference type="NCBI Taxonomy" id="1324314"/>
    <lineage>
        <taxon>Bacteria</taxon>
        <taxon>Bacillati</taxon>
        <taxon>Bacillota</taxon>
        <taxon>Bacilli</taxon>
        <taxon>Bacillales</taxon>
        <taxon>Paenibacillaceae</taxon>
        <taxon>Paenibacillus</taxon>
    </lineage>
</organism>
<evidence type="ECO:0000256" key="1">
    <source>
        <dbReference type="SAM" id="SignalP"/>
    </source>
</evidence>